<dbReference type="EMBL" id="LAZR01047319">
    <property type="protein sequence ID" value="KKK94487.1"/>
    <property type="molecule type" value="Genomic_DNA"/>
</dbReference>
<dbReference type="InterPro" id="IPR025487">
    <property type="entry name" value="DUF4379"/>
</dbReference>
<feature type="domain" description="Treble clef zinc finger" evidence="1">
    <location>
        <begin position="162"/>
        <end position="216"/>
    </location>
</feature>
<feature type="domain" description="Treble clef zinc finger" evidence="1">
    <location>
        <begin position="15"/>
        <end position="73"/>
    </location>
</feature>
<reference evidence="2" key="1">
    <citation type="journal article" date="2015" name="Nature">
        <title>Complex archaea that bridge the gap between prokaryotes and eukaryotes.</title>
        <authorList>
            <person name="Spang A."/>
            <person name="Saw J.H."/>
            <person name="Jorgensen S.L."/>
            <person name="Zaremba-Niedzwiedzka K."/>
            <person name="Martijn J."/>
            <person name="Lind A.E."/>
            <person name="van Eijk R."/>
            <person name="Schleper C."/>
            <person name="Guy L."/>
            <person name="Ettema T.J."/>
        </authorList>
    </citation>
    <scope>NUCLEOTIDE SEQUENCE</scope>
</reference>
<evidence type="ECO:0000259" key="1">
    <source>
        <dbReference type="Pfam" id="PF14311"/>
    </source>
</evidence>
<dbReference type="PANTHER" id="PTHR37317">
    <property type="entry name" value="BLR8090 PROTEIN"/>
    <property type="match status" value="1"/>
</dbReference>
<protein>
    <recommendedName>
        <fullName evidence="1">Treble clef zinc finger domain-containing protein</fullName>
    </recommendedName>
</protein>
<gene>
    <name evidence="2" type="ORF">LCGC14_2682380</name>
</gene>
<proteinExistence type="predicted"/>
<dbReference type="PANTHER" id="PTHR37317:SF1">
    <property type="entry name" value="ZINC-RIBBON DOMAIN-CONTAINING PROTEIN-RELATED"/>
    <property type="match status" value="1"/>
</dbReference>
<dbReference type="Pfam" id="PF14311">
    <property type="entry name" value="DUF4379"/>
    <property type="match status" value="3"/>
</dbReference>
<comment type="caution">
    <text evidence="2">The sequence shown here is derived from an EMBL/GenBank/DDBJ whole genome shotgun (WGS) entry which is preliminary data.</text>
</comment>
<feature type="domain" description="Treble clef zinc finger" evidence="1">
    <location>
        <begin position="88"/>
        <end position="147"/>
    </location>
</feature>
<dbReference type="AlphaFoldDB" id="A0A0F8ZL11"/>
<name>A0A0F8ZL11_9ZZZZ</name>
<sequence>MKRSKKPLSETHPRLCEEWDYTKNGNLRPENVTYGANRKVWWVCRVCIYSWNAFINNRTKKLKPSGCPACSGRVVTDRNSLAVLHPYLLEEWDFDKNKLSPHSVHYSSGKKVWWRCFREDCGYAWESAISSRTSKRRPQKCPACNGRVANKKNNLAVKFPDLVKEWHPIKNGNLKPTDVVQQSHKKVWWECFNHHSWTATIGNRTRGSGCPYCAGKIVTDKNRLSIYFIFLYLKRLKRLSRRSL</sequence>
<accession>A0A0F8ZL11</accession>
<organism evidence="2">
    <name type="scientific">marine sediment metagenome</name>
    <dbReference type="NCBI Taxonomy" id="412755"/>
    <lineage>
        <taxon>unclassified sequences</taxon>
        <taxon>metagenomes</taxon>
        <taxon>ecological metagenomes</taxon>
    </lineage>
</organism>
<evidence type="ECO:0000313" key="2">
    <source>
        <dbReference type="EMBL" id="KKK94487.1"/>
    </source>
</evidence>